<feature type="signal peptide" evidence="2">
    <location>
        <begin position="1"/>
        <end position="19"/>
    </location>
</feature>
<dbReference type="PANTHER" id="PTHR42852">
    <property type="entry name" value="THIOL:DISULFIDE INTERCHANGE PROTEIN DSBE"/>
    <property type="match status" value="1"/>
</dbReference>
<dbReference type="InterPro" id="IPR050553">
    <property type="entry name" value="Thioredoxin_ResA/DsbE_sf"/>
</dbReference>
<evidence type="ECO:0000259" key="3">
    <source>
        <dbReference type="PROSITE" id="PS51352"/>
    </source>
</evidence>
<evidence type="ECO:0000256" key="1">
    <source>
        <dbReference type="ARBA" id="ARBA00023284"/>
    </source>
</evidence>
<dbReference type="EMBL" id="EF531339">
    <property type="protein sequence ID" value="ABV27276.1"/>
    <property type="molecule type" value="Genomic_DNA"/>
</dbReference>
<organism evidence="4">
    <name type="scientific">Chloracidobacterium thermophilum</name>
    <dbReference type="NCBI Taxonomy" id="458033"/>
    <lineage>
        <taxon>Bacteria</taxon>
        <taxon>Pseudomonadati</taxon>
        <taxon>Acidobacteriota</taxon>
        <taxon>Terriglobia</taxon>
        <taxon>Terriglobales</taxon>
        <taxon>Acidobacteriaceae</taxon>
        <taxon>Chloracidobacterium</taxon>
    </lineage>
</organism>
<dbReference type="InterPro" id="IPR017937">
    <property type="entry name" value="Thioredoxin_CS"/>
</dbReference>
<dbReference type="GO" id="GO:0016491">
    <property type="term" value="F:oxidoreductase activity"/>
    <property type="evidence" value="ECO:0007669"/>
    <property type="project" value="InterPro"/>
</dbReference>
<keyword evidence="1" id="KW-0676">Redox-active center</keyword>
<dbReference type="SUPFAM" id="SSF52833">
    <property type="entry name" value="Thioredoxin-like"/>
    <property type="match status" value="1"/>
</dbReference>
<dbReference type="InterPro" id="IPR036249">
    <property type="entry name" value="Thioredoxin-like_sf"/>
</dbReference>
<dbReference type="PROSITE" id="PS51352">
    <property type="entry name" value="THIOREDOXIN_2"/>
    <property type="match status" value="1"/>
</dbReference>
<keyword evidence="2" id="KW-0732">Signal</keyword>
<dbReference type="PROSITE" id="PS00194">
    <property type="entry name" value="THIOREDOXIN_1"/>
    <property type="match status" value="1"/>
</dbReference>
<name>A8DJN8_9BACT</name>
<dbReference type="InterPro" id="IPR013766">
    <property type="entry name" value="Thioredoxin_domain"/>
</dbReference>
<accession>A8DJN8</accession>
<dbReference type="GO" id="GO:0016209">
    <property type="term" value="F:antioxidant activity"/>
    <property type="evidence" value="ECO:0007669"/>
    <property type="project" value="InterPro"/>
</dbReference>
<evidence type="ECO:0000256" key="2">
    <source>
        <dbReference type="SAM" id="SignalP"/>
    </source>
</evidence>
<dbReference type="AlphaFoldDB" id="A8DJN8"/>
<dbReference type="CDD" id="cd02966">
    <property type="entry name" value="TlpA_like_family"/>
    <property type="match status" value="1"/>
</dbReference>
<dbReference type="InterPro" id="IPR000866">
    <property type="entry name" value="AhpC/TSA"/>
</dbReference>
<dbReference type="Gene3D" id="3.40.30.10">
    <property type="entry name" value="Glutaredoxin"/>
    <property type="match status" value="1"/>
</dbReference>
<evidence type="ECO:0000313" key="4">
    <source>
        <dbReference type="EMBL" id="ABV27276.1"/>
    </source>
</evidence>
<feature type="chain" id="PRO_5002718752" evidence="2">
    <location>
        <begin position="20"/>
        <end position="186"/>
    </location>
</feature>
<reference evidence="4" key="1">
    <citation type="journal article" date="2007" name="Science">
        <title>Candidatus Chloracidobacterium thermophilum: an aerobic phototrophic Acidobacterium.</title>
        <authorList>
            <person name="Bryant D.A."/>
            <person name="Costas A.M."/>
            <person name="Maresca J.A."/>
            <person name="Chew A.G."/>
            <person name="Klatt C.G."/>
            <person name="Bateson M.M."/>
            <person name="Tallon L.J."/>
            <person name="Hostetler J."/>
            <person name="Nelson W.C."/>
            <person name="Heidelberg J.F."/>
            <person name="Ward D.M."/>
        </authorList>
    </citation>
    <scope>NUCLEOTIDE SEQUENCE</scope>
</reference>
<protein>
    <submittedName>
        <fullName evidence="4">Cytochrome C biogenesis protein</fullName>
    </submittedName>
</protein>
<gene>
    <name evidence="4" type="ORF">YS_M60-F11.131</name>
</gene>
<proteinExistence type="predicted"/>
<dbReference type="PANTHER" id="PTHR42852:SF17">
    <property type="entry name" value="THIOREDOXIN-LIKE PROTEIN HI_1115"/>
    <property type="match status" value="1"/>
</dbReference>
<sequence>MRYLVSCFLVLFLAGISVAVDQAGIKGQGGHPAPLQEGVSPAPDFTAPSLTDDTFVRLSALRGKVVLINFWASWCPPCRAEFPLLVRLYNQYKDRGLVLLSLNLAEEAEAARYFIQQAAPPFPVYAGAVAAAKYDASRLPTTYFVDRAGCLRRRVSGFHPKRTEAEFVAIIDQLLAEPPPPTLGTP</sequence>
<feature type="domain" description="Thioredoxin" evidence="3">
    <location>
        <begin position="36"/>
        <end position="176"/>
    </location>
</feature>
<dbReference type="Pfam" id="PF00578">
    <property type="entry name" value="AhpC-TSA"/>
    <property type="match status" value="1"/>
</dbReference>